<dbReference type="EMBL" id="VSTH01000052">
    <property type="protein sequence ID" value="TYO65360.1"/>
    <property type="molecule type" value="Genomic_DNA"/>
</dbReference>
<protein>
    <recommendedName>
        <fullName evidence="3">Peptidase M41 domain-containing protein</fullName>
    </recommendedName>
</protein>
<dbReference type="GO" id="GO:0004222">
    <property type="term" value="F:metalloendopeptidase activity"/>
    <property type="evidence" value="ECO:0007669"/>
    <property type="project" value="InterPro"/>
</dbReference>
<dbReference type="GO" id="GO:0004176">
    <property type="term" value="F:ATP-dependent peptidase activity"/>
    <property type="evidence" value="ECO:0007669"/>
    <property type="project" value="InterPro"/>
</dbReference>
<dbReference type="InterPro" id="IPR037219">
    <property type="entry name" value="Peptidase_M41-like"/>
</dbReference>
<dbReference type="GO" id="GO:0005524">
    <property type="term" value="F:ATP binding"/>
    <property type="evidence" value="ECO:0007669"/>
    <property type="project" value="InterPro"/>
</dbReference>
<accession>A0A5S4YLV5</accession>
<evidence type="ECO:0000313" key="1">
    <source>
        <dbReference type="EMBL" id="TYO65360.1"/>
    </source>
</evidence>
<evidence type="ECO:0000313" key="2">
    <source>
        <dbReference type="Proteomes" id="UP000324797"/>
    </source>
</evidence>
<organism evidence="1 2">
    <name type="scientific">Bradyrhizobium hipponense</name>
    <dbReference type="NCBI Taxonomy" id="2605638"/>
    <lineage>
        <taxon>Bacteria</taxon>
        <taxon>Pseudomonadati</taxon>
        <taxon>Pseudomonadota</taxon>
        <taxon>Alphaproteobacteria</taxon>
        <taxon>Hyphomicrobiales</taxon>
        <taxon>Nitrobacteraceae</taxon>
        <taxon>Bradyrhizobium</taxon>
    </lineage>
</organism>
<dbReference type="RefSeq" id="WP_148740527.1">
    <property type="nucleotide sequence ID" value="NZ_VSTH01000052.1"/>
</dbReference>
<evidence type="ECO:0008006" key="3">
    <source>
        <dbReference type="Google" id="ProtNLM"/>
    </source>
</evidence>
<proteinExistence type="predicted"/>
<sequence length="190" mass="21247">MDLDAQQNTAAQAREPAVFKDGRRLQWSRRPTGRNATVSDEMEENKIETAYHEAGHAVMGCLLERLPISVSIVADVKGAVGKSEFEQDAPPGGFRHFDESERKKKYIRTLVLIEVAGTIAHDIEFPGRAHDQGDAHDDYTTIGQRNSSGKASTSKMTGMATWLPQDKTRRGCSHWETHSKQRKRVQFVAI</sequence>
<gene>
    <name evidence="1" type="ORF">FXV83_16820</name>
</gene>
<reference evidence="1 2" key="1">
    <citation type="submission" date="2019-08" db="EMBL/GenBank/DDBJ databases">
        <title>Bradyrhizobium hipponensis sp. nov., a rhizobium isolated from a Lupinus angustifolius root nodule in Tunisia.</title>
        <authorList>
            <person name="Off K."/>
            <person name="Rejili M."/>
            <person name="Mars M."/>
            <person name="Brachmann A."/>
            <person name="Marin M."/>
        </authorList>
    </citation>
    <scope>NUCLEOTIDE SEQUENCE [LARGE SCALE GENOMIC DNA]</scope>
    <source>
        <strain evidence="2">aSej3</strain>
    </source>
</reference>
<dbReference type="GO" id="GO:0006508">
    <property type="term" value="P:proteolysis"/>
    <property type="evidence" value="ECO:0007669"/>
    <property type="project" value="InterPro"/>
</dbReference>
<dbReference type="Gene3D" id="1.20.58.760">
    <property type="entry name" value="Peptidase M41"/>
    <property type="match status" value="1"/>
</dbReference>
<dbReference type="Proteomes" id="UP000324797">
    <property type="component" value="Unassembled WGS sequence"/>
</dbReference>
<dbReference type="AlphaFoldDB" id="A0A5S4YLV5"/>
<dbReference type="SUPFAM" id="SSF140990">
    <property type="entry name" value="FtsH protease domain-like"/>
    <property type="match status" value="1"/>
</dbReference>
<name>A0A5S4YLV5_9BRAD</name>
<comment type="caution">
    <text evidence="1">The sequence shown here is derived from an EMBL/GenBank/DDBJ whole genome shotgun (WGS) entry which is preliminary data.</text>
</comment>
<keyword evidence="2" id="KW-1185">Reference proteome</keyword>